<name>A0A1H4C7Y2_9FLAO</name>
<dbReference type="STRING" id="150146.SAMN05443667_105272"/>
<sequence length="357" mass="39519">MQRGNNSNSGYTENNSPKTKPSEKWVFKPGLGPGFGVHRLAAANGIVVSGSLDGNVIALDMSSGKQRWFYKIEEDTNQNYSTFSYPTFLGSTVFIGTFDHGNDSFDKYLYAIDIVSGQKKWKSQIIGGVEGSPKVHDGNIYFGSTKGYLYSINAANGQENWKVTVGDKFFSSVAINLDNIIIRSKNYVYSFNISTGVKNWSKYIGYSPFSCPVINNNTVLVVGFKSLYAFDINSGAEKWSFQTDNNNSFSYINSPAVAYGTVYFVDLSNTLYAVDINTGVRKWKFAVQNNNVSGSEPVVANGLVYFGVDYEGVFAIDAYTGTEKWKFEANNCLIDDEFVISNGILYFNDGENIKALK</sequence>
<dbReference type="Gene3D" id="2.40.10.480">
    <property type="match status" value="1"/>
</dbReference>
<dbReference type="Gene3D" id="2.130.10.10">
    <property type="entry name" value="YVTN repeat-like/Quinoprotein amine dehydrogenase"/>
    <property type="match status" value="1"/>
</dbReference>
<evidence type="ECO:0000313" key="3">
    <source>
        <dbReference type="EMBL" id="SEA56555.1"/>
    </source>
</evidence>
<dbReference type="InterPro" id="IPR018391">
    <property type="entry name" value="PQQ_b-propeller_rpt"/>
</dbReference>
<dbReference type="InterPro" id="IPR011047">
    <property type="entry name" value="Quinoprotein_ADH-like_sf"/>
</dbReference>
<keyword evidence="4" id="KW-1185">Reference proteome</keyword>
<evidence type="ECO:0000256" key="1">
    <source>
        <dbReference type="SAM" id="MobiDB-lite"/>
    </source>
</evidence>
<gene>
    <name evidence="3" type="ORF">SAMN05443667_105272</name>
</gene>
<reference evidence="4" key="1">
    <citation type="submission" date="2016-10" db="EMBL/GenBank/DDBJ databases">
        <authorList>
            <person name="Varghese N."/>
            <person name="Submissions S."/>
        </authorList>
    </citation>
    <scope>NUCLEOTIDE SEQUENCE [LARGE SCALE GENOMIC DNA]</scope>
    <source>
        <strain evidence="4">DSM 22376</strain>
    </source>
</reference>
<accession>A0A1H4C7Y2</accession>
<dbReference type="PANTHER" id="PTHR34512">
    <property type="entry name" value="CELL SURFACE PROTEIN"/>
    <property type="match status" value="1"/>
</dbReference>
<organism evidence="3 4">
    <name type="scientific">Flavobacterium gillisiae</name>
    <dbReference type="NCBI Taxonomy" id="150146"/>
    <lineage>
        <taxon>Bacteria</taxon>
        <taxon>Pseudomonadati</taxon>
        <taxon>Bacteroidota</taxon>
        <taxon>Flavobacteriia</taxon>
        <taxon>Flavobacteriales</taxon>
        <taxon>Flavobacteriaceae</taxon>
        <taxon>Flavobacterium</taxon>
    </lineage>
</organism>
<proteinExistence type="predicted"/>
<dbReference type="InterPro" id="IPR015943">
    <property type="entry name" value="WD40/YVTN_repeat-like_dom_sf"/>
</dbReference>
<dbReference type="Pfam" id="PF13360">
    <property type="entry name" value="PQQ_2"/>
    <property type="match status" value="1"/>
</dbReference>
<dbReference type="Proteomes" id="UP000198951">
    <property type="component" value="Unassembled WGS sequence"/>
</dbReference>
<dbReference type="InterPro" id="IPR002372">
    <property type="entry name" value="PQQ_rpt_dom"/>
</dbReference>
<dbReference type="SMART" id="SM00564">
    <property type="entry name" value="PQQ"/>
    <property type="match status" value="7"/>
</dbReference>
<dbReference type="PANTHER" id="PTHR34512:SF30">
    <property type="entry name" value="OUTER MEMBRANE PROTEIN ASSEMBLY FACTOR BAMB"/>
    <property type="match status" value="1"/>
</dbReference>
<protein>
    <submittedName>
        <fullName evidence="3">Outer membrane protein assembly factor BamB, contains PQQ-like beta-propeller repeat</fullName>
    </submittedName>
</protein>
<dbReference type="SUPFAM" id="SSF50998">
    <property type="entry name" value="Quinoprotein alcohol dehydrogenase-like"/>
    <property type="match status" value="1"/>
</dbReference>
<feature type="region of interest" description="Disordered" evidence="1">
    <location>
        <begin position="1"/>
        <end position="24"/>
    </location>
</feature>
<evidence type="ECO:0000259" key="2">
    <source>
        <dbReference type="Pfam" id="PF13360"/>
    </source>
</evidence>
<feature type="compositionally biased region" description="Polar residues" evidence="1">
    <location>
        <begin position="1"/>
        <end position="19"/>
    </location>
</feature>
<evidence type="ECO:0000313" key="4">
    <source>
        <dbReference type="Proteomes" id="UP000198951"/>
    </source>
</evidence>
<dbReference type="EMBL" id="FNRD01000005">
    <property type="protein sequence ID" value="SEA56555.1"/>
    <property type="molecule type" value="Genomic_DNA"/>
</dbReference>
<dbReference type="AlphaFoldDB" id="A0A1H4C7Y2"/>
<feature type="domain" description="Pyrrolo-quinoline quinone repeat" evidence="2">
    <location>
        <begin position="34"/>
        <end position="204"/>
    </location>
</feature>
<dbReference type="Gene3D" id="2.140.10.10">
    <property type="entry name" value="Quinoprotein alcohol dehydrogenase-like superfamily"/>
    <property type="match status" value="1"/>
</dbReference>